<name>A0A1M6GST0_9PROT</name>
<protein>
    <submittedName>
        <fullName evidence="1">Uncharacterized protein</fullName>
    </submittedName>
</protein>
<keyword evidence="2" id="KW-1185">Reference proteome</keyword>
<dbReference type="AlphaFoldDB" id="A0A1M6GST0"/>
<evidence type="ECO:0000313" key="1">
    <source>
        <dbReference type="EMBL" id="SHJ12956.1"/>
    </source>
</evidence>
<proteinExistence type="predicted"/>
<evidence type="ECO:0000313" key="2">
    <source>
        <dbReference type="Proteomes" id="UP000184387"/>
    </source>
</evidence>
<sequence length="124" mass="13389">MAASFISEVAGGRRNFTDRILAAMGLRKVVVYRPIGAAGAAALSSGLTRTDHKTLLWLRADGRPRQRSERTGEWRPGLADLRRMRALRLAMEMLDGWAATEAGLAARAELAAPWEEEGGGEGNA</sequence>
<dbReference type="RefSeq" id="WP_073133782.1">
    <property type="nucleotide sequence ID" value="NZ_FQZF01000009.1"/>
</dbReference>
<dbReference type="EMBL" id="FQZF01000009">
    <property type="protein sequence ID" value="SHJ12956.1"/>
    <property type="molecule type" value="Genomic_DNA"/>
</dbReference>
<reference evidence="1 2" key="1">
    <citation type="submission" date="2016-11" db="EMBL/GenBank/DDBJ databases">
        <authorList>
            <person name="Jaros S."/>
            <person name="Januszkiewicz K."/>
            <person name="Wedrychowicz H."/>
        </authorList>
    </citation>
    <scope>NUCLEOTIDE SEQUENCE [LARGE SCALE GENOMIC DNA]</scope>
    <source>
        <strain evidence="1 2">DSM 14916</strain>
    </source>
</reference>
<accession>A0A1M6GST0</accession>
<gene>
    <name evidence="1" type="ORF">SAMN02745194_01788</name>
</gene>
<organism evidence="1 2">
    <name type="scientific">Muricoccus roseus</name>
    <dbReference type="NCBI Taxonomy" id="198092"/>
    <lineage>
        <taxon>Bacteria</taxon>
        <taxon>Pseudomonadati</taxon>
        <taxon>Pseudomonadota</taxon>
        <taxon>Alphaproteobacteria</taxon>
        <taxon>Acetobacterales</taxon>
        <taxon>Roseomonadaceae</taxon>
        <taxon>Muricoccus</taxon>
    </lineage>
</organism>
<dbReference type="Proteomes" id="UP000184387">
    <property type="component" value="Unassembled WGS sequence"/>
</dbReference>